<accession>L5M4M8</accession>
<evidence type="ECO:0000313" key="3">
    <source>
        <dbReference type="Proteomes" id="UP000010556"/>
    </source>
</evidence>
<feature type="region of interest" description="Disordered" evidence="1">
    <location>
        <begin position="90"/>
        <end position="144"/>
    </location>
</feature>
<dbReference type="EMBL" id="KB104461">
    <property type="protein sequence ID" value="ELK33277.1"/>
    <property type="molecule type" value="Genomic_DNA"/>
</dbReference>
<keyword evidence="3" id="KW-1185">Reference proteome</keyword>
<protein>
    <submittedName>
        <fullName evidence="2">Poly(A)-specific ribonuclease PARN</fullName>
    </submittedName>
</protein>
<reference evidence="3" key="1">
    <citation type="journal article" date="2013" name="Science">
        <title>Comparative analysis of bat genomes provides insight into the evolution of flight and immunity.</title>
        <authorList>
            <person name="Zhang G."/>
            <person name="Cowled C."/>
            <person name="Shi Z."/>
            <person name="Huang Z."/>
            <person name="Bishop-Lilly K.A."/>
            <person name="Fang X."/>
            <person name="Wynne J.W."/>
            <person name="Xiong Z."/>
            <person name="Baker M.L."/>
            <person name="Zhao W."/>
            <person name="Tachedjian M."/>
            <person name="Zhu Y."/>
            <person name="Zhou P."/>
            <person name="Jiang X."/>
            <person name="Ng J."/>
            <person name="Yang L."/>
            <person name="Wu L."/>
            <person name="Xiao J."/>
            <person name="Feng Y."/>
            <person name="Chen Y."/>
            <person name="Sun X."/>
            <person name="Zhang Y."/>
            <person name="Marsh G.A."/>
            <person name="Crameri G."/>
            <person name="Broder C.C."/>
            <person name="Frey K.G."/>
            <person name="Wang L.F."/>
            <person name="Wang J."/>
        </authorList>
    </citation>
    <scope>NUCLEOTIDE SEQUENCE [LARGE SCALE GENOMIC DNA]</scope>
</reference>
<proteinExistence type="predicted"/>
<dbReference type="Proteomes" id="UP000010556">
    <property type="component" value="Unassembled WGS sequence"/>
</dbReference>
<name>L5M4M8_MYODS</name>
<evidence type="ECO:0000256" key="1">
    <source>
        <dbReference type="SAM" id="MobiDB-lite"/>
    </source>
</evidence>
<dbReference type="AlphaFoldDB" id="L5M4M8"/>
<gene>
    <name evidence="2" type="ORF">MDA_GLEAN10012899</name>
</gene>
<evidence type="ECO:0000313" key="2">
    <source>
        <dbReference type="EMBL" id="ELK33277.1"/>
    </source>
</evidence>
<sequence length="167" mass="18967">MLDANTALGALPLRGSPPSFPHRCAANMAAVNTSKYAESYRIQTYAEYVGKKHEEKQIKRKWPEDSWKEIERKRLNQCISCALQNHYYRTNSPTATSTGRKRKLSLSQAEAGSEARETSDLEFEQTDSCAEPPTEGRKKTKKFKKMKKDLSPAGIIKDLFSFEILEC</sequence>
<organism evidence="2 3">
    <name type="scientific">Myotis davidii</name>
    <name type="common">David's myotis</name>
    <dbReference type="NCBI Taxonomy" id="225400"/>
    <lineage>
        <taxon>Eukaryota</taxon>
        <taxon>Metazoa</taxon>
        <taxon>Chordata</taxon>
        <taxon>Craniata</taxon>
        <taxon>Vertebrata</taxon>
        <taxon>Euteleostomi</taxon>
        <taxon>Mammalia</taxon>
        <taxon>Eutheria</taxon>
        <taxon>Laurasiatheria</taxon>
        <taxon>Chiroptera</taxon>
        <taxon>Yangochiroptera</taxon>
        <taxon>Vespertilionidae</taxon>
        <taxon>Myotis</taxon>
    </lineage>
</organism>